<dbReference type="EMBL" id="FWFN01000012">
    <property type="protein sequence ID" value="SLN74321.1"/>
    <property type="molecule type" value="Genomic_DNA"/>
</dbReference>
<keyword evidence="2" id="KW-0808">Transferase</keyword>
<dbReference type="SUPFAM" id="SSF53448">
    <property type="entry name" value="Nucleotide-diphospho-sugar transferases"/>
    <property type="match status" value="1"/>
</dbReference>
<name>A0A1X7AA63_9RHOB</name>
<evidence type="ECO:0000313" key="2">
    <source>
        <dbReference type="EMBL" id="SLN74321.1"/>
    </source>
</evidence>
<dbReference type="InterPro" id="IPR029044">
    <property type="entry name" value="Nucleotide-diphossugar_trans"/>
</dbReference>
<dbReference type="OrthoDB" id="5291101at2"/>
<dbReference type="AlphaFoldDB" id="A0A1X7AA63"/>
<evidence type="ECO:0000313" key="3">
    <source>
        <dbReference type="Proteomes" id="UP000193963"/>
    </source>
</evidence>
<protein>
    <submittedName>
        <fullName evidence="2">Putative glycosyltransferase EpsH</fullName>
        <ecNumber evidence="2">2.4.-.-</ecNumber>
    </submittedName>
</protein>
<sequence>MSDLISIVIPYYNGDIERLEATLDTVRDQSHSPMEILLIDDGSEAEFAARMGEVATRYGARRIRQDNSGPGAARNLGAAEARGDWIAFLDADDIWHPDKLAAQLAHARQPGNGGKVILTRTGTVGVDGTLYKENRYDTFGATEAFVARLLRGGVHSFTSALFMHRDTFAALNGFDRRLRYREDHYFLLRAARERGVSCLPDRLSDRVLHDNSYTAAAKRPAAADLYARQVRFADAVAEIDPAFVSSAFLADEALRIGKQKAGSGDTGQALAMAARAIALRPGSRKGWLLALAAPAARLVPGRFAHWKPQSGLAQTSPVQKVT</sequence>
<dbReference type="PANTHER" id="PTHR43685">
    <property type="entry name" value="GLYCOSYLTRANSFERASE"/>
    <property type="match status" value="1"/>
</dbReference>
<dbReference type="Pfam" id="PF00535">
    <property type="entry name" value="Glycos_transf_2"/>
    <property type="match status" value="1"/>
</dbReference>
<dbReference type="RefSeq" id="WP_085890143.1">
    <property type="nucleotide sequence ID" value="NZ_FWFN01000012.1"/>
</dbReference>
<dbReference type="CDD" id="cd00761">
    <property type="entry name" value="Glyco_tranf_GTA_type"/>
    <property type="match status" value="1"/>
</dbReference>
<keyword evidence="3" id="KW-1185">Reference proteome</keyword>
<gene>
    <name evidence="2" type="primary">epsH_3</name>
    <name evidence="2" type="ORF">PSM7751_04130</name>
</gene>
<feature type="domain" description="Glycosyltransferase 2-like" evidence="1">
    <location>
        <begin position="6"/>
        <end position="114"/>
    </location>
</feature>
<keyword evidence="2" id="KW-0328">Glycosyltransferase</keyword>
<dbReference type="Gene3D" id="3.90.550.10">
    <property type="entry name" value="Spore Coat Polysaccharide Biosynthesis Protein SpsA, Chain A"/>
    <property type="match status" value="1"/>
</dbReference>
<accession>A0A1X7AA63</accession>
<dbReference type="PANTHER" id="PTHR43685:SF2">
    <property type="entry name" value="GLYCOSYLTRANSFERASE 2-LIKE DOMAIN-CONTAINING PROTEIN"/>
    <property type="match status" value="1"/>
</dbReference>
<dbReference type="InterPro" id="IPR050834">
    <property type="entry name" value="Glycosyltransf_2"/>
</dbReference>
<dbReference type="EC" id="2.4.-.-" evidence="2"/>
<proteinExistence type="predicted"/>
<dbReference type="Proteomes" id="UP000193963">
    <property type="component" value="Unassembled WGS sequence"/>
</dbReference>
<evidence type="ECO:0000259" key="1">
    <source>
        <dbReference type="Pfam" id="PF00535"/>
    </source>
</evidence>
<organism evidence="2 3">
    <name type="scientific">Pseudooceanicola marinus</name>
    <dbReference type="NCBI Taxonomy" id="396013"/>
    <lineage>
        <taxon>Bacteria</taxon>
        <taxon>Pseudomonadati</taxon>
        <taxon>Pseudomonadota</taxon>
        <taxon>Alphaproteobacteria</taxon>
        <taxon>Rhodobacterales</taxon>
        <taxon>Paracoccaceae</taxon>
        <taxon>Pseudooceanicola</taxon>
    </lineage>
</organism>
<dbReference type="InterPro" id="IPR001173">
    <property type="entry name" value="Glyco_trans_2-like"/>
</dbReference>
<dbReference type="GO" id="GO:0016757">
    <property type="term" value="F:glycosyltransferase activity"/>
    <property type="evidence" value="ECO:0007669"/>
    <property type="project" value="UniProtKB-KW"/>
</dbReference>
<reference evidence="2 3" key="1">
    <citation type="submission" date="2017-03" db="EMBL/GenBank/DDBJ databases">
        <authorList>
            <person name="Afonso C.L."/>
            <person name="Miller P.J."/>
            <person name="Scott M.A."/>
            <person name="Spackman E."/>
            <person name="Goraichik I."/>
            <person name="Dimitrov K.M."/>
            <person name="Suarez D.L."/>
            <person name="Swayne D.E."/>
        </authorList>
    </citation>
    <scope>NUCLEOTIDE SEQUENCE [LARGE SCALE GENOMIC DNA]</scope>
    <source>
        <strain evidence="2 3">CECT 7751</strain>
    </source>
</reference>